<dbReference type="InterPro" id="IPR047131">
    <property type="entry name" value="RBFOX1-like"/>
</dbReference>
<evidence type="ECO:0000256" key="3">
    <source>
        <dbReference type="ARBA" id="ARBA00023242"/>
    </source>
</evidence>
<dbReference type="InterPro" id="IPR025670">
    <property type="entry name" value="Fox-1_C_dom"/>
</dbReference>
<keyword evidence="3" id="KW-0539">Nucleus</keyword>
<evidence type="ECO:0000313" key="5">
    <source>
        <dbReference type="EMBL" id="TRY66694.1"/>
    </source>
</evidence>
<name>A0A553NMQ3_9TELE</name>
<dbReference type="AlphaFoldDB" id="A0A553NMQ3"/>
<keyword evidence="2" id="KW-0694">RNA-binding</keyword>
<evidence type="ECO:0000256" key="2">
    <source>
        <dbReference type="ARBA" id="ARBA00022884"/>
    </source>
</evidence>
<reference evidence="5 6" key="1">
    <citation type="journal article" date="2019" name="Sci. Data">
        <title>Hybrid genome assembly and annotation of Danionella translucida.</title>
        <authorList>
            <person name="Kadobianskyi M."/>
            <person name="Schulze L."/>
            <person name="Schuelke M."/>
            <person name="Judkewitz B."/>
        </authorList>
    </citation>
    <scope>NUCLEOTIDE SEQUENCE [LARGE SCALE GENOMIC DNA]</scope>
    <source>
        <strain evidence="5 6">Bolton</strain>
    </source>
</reference>
<sequence length="447" mass="48061">MSSEEKGLVLPPLSRMEEDYVVIGWGSDPACDLCAVLRSGYCAVGEPPAPLGFHAASEIYHESPLEKQSSEKVSLQDESGSCIWLIHVSDLMFYFVSNEQVNNATARVMTNKKLVSPYANGEGLSTLPYAGWKLSPMMGAMYAPELYAVPGFPYSSAAAAAAASTAAAASFRGAALRSRGRAHTPVYGAVRAALPQPTLPAYPGVVYQDGFYGATELYEALVSSRMPQSGYTAYRYTQPAAVASTTAAAAAAAAYSDSYGRVYAADPYAAALASPAAAAAAYGVGAMRRIQPVLSILNVLQSTHTSCLLKLQQQLVVERNIYDLVHGRSMDLRPSNTTLPSTLGLKCDSFLVFFWARLHAVTALDCPWWPSNKLMCLGHSFMLDRLSESFNEKDAAGNRSSSFCDQMIQPSLWLNLRAGLKTFQLTHEVDLGVRASTQSIRLTPAAQ</sequence>
<dbReference type="GO" id="GO:0007399">
    <property type="term" value="P:nervous system development"/>
    <property type="evidence" value="ECO:0007669"/>
    <property type="project" value="InterPro"/>
</dbReference>
<dbReference type="GO" id="GO:0005634">
    <property type="term" value="C:nucleus"/>
    <property type="evidence" value="ECO:0007669"/>
    <property type="project" value="UniProtKB-SubCell"/>
</dbReference>
<feature type="domain" description="Fox-1 C-terminal" evidence="4">
    <location>
        <begin position="149"/>
        <end position="268"/>
    </location>
</feature>
<dbReference type="OrthoDB" id="5382468at2759"/>
<dbReference type="GO" id="GO:0000381">
    <property type="term" value="P:regulation of alternative mRNA splicing, via spliceosome"/>
    <property type="evidence" value="ECO:0007669"/>
    <property type="project" value="InterPro"/>
</dbReference>
<keyword evidence="6" id="KW-1185">Reference proteome</keyword>
<dbReference type="EMBL" id="SRMA01026829">
    <property type="protein sequence ID" value="TRY66694.1"/>
    <property type="molecule type" value="Genomic_DNA"/>
</dbReference>
<comment type="caution">
    <text evidence="5">The sequence shown here is derived from an EMBL/GenBank/DDBJ whole genome shotgun (WGS) entry which is preliminary data.</text>
</comment>
<dbReference type="Proteomes" id="UP000316079">
    <property type="component" value="Unassembled WGS sequence"/>
</dbReference>
<evidence type="ECO:0000313" key="6">
    <source>
        <dbReference type="Proteomes" id="UP000316079"/>
    </source>
</evidence>
<protein>
    <recommendedName>
        <fullName evidence="4">Fox-1 C-terminal domain-containing protein</fullName>
    </recommendedName>
</protein>
<dbReference type="STRING" id="623744.A0A553NMQ3"/>
<proteinExistence type="predicted"/>
<organism evidence="5 6">
    <name type="scientific">Danionella cerebrum</name>
    <dbReference type="NCBI Taxonomy" id="2873325"/>
    <lineage>
        <taxon>Eukaryota</taxon>
        <taxon>Metazoa</taxon>
        <taxon>Chordata</taxon>
        <taxon>Craniata</taxon>
        <taxon>Vertebrata</taxon>
        <taxon>Euteleostomi</taxon>
        <taxon>Actinopterygii</taxon>
        <taxon>Neopterygii</taxon>
        <taxon>Teleostei</taxon>
        <taxon>Ostariophysi</taxon>
        <taxon>Cypriniformes</taxon>
        <taxon>Danionidae</taxon>
        <taxon>Danioninae</taxon>
        <taxon>Danionella</taxon>
    </lineage>
</organism>
<dbReference type="Pfam" id="PF12414">
    <property type="entry name" value="Fox-1_C"/>
    <property type="match status" value="1"/>
</dbReference>
<dbReference type="GO" id="GO:0005737">
    <property type="term" value="C:cytoplasm"/>
    <property type="evidence" value="ECO:0007669"/>
    <property type="project" value="TreeGrafter"/>
</dbReference>
<accession>A0A553NMQ3</accession>
<evidence type="ECO:0000256" key="1">
    <source>
        <dbReference type="ARBA" id="ARBA00004123"/>
    </source>
</evidence>
<comment type="subcellular location">
    <subcellularLocation>
        <location evidence="1">Nucleus</location>
    </subcellularLocation>
</comment>
<dbReference type="PANTHER" id="PTHR15597:SF31">
    <property type="entry name" value="RNA BINDING PROTEIN FOX-1 HOMOLOG 2"/>
    <property type="match status" value="1"/>
</dbReference>
<dbReference type="GO" id="GO:0003729">
    <property type="term" value="F:mRNA binding"/>
    <property type="evidence" value="ECO:0007669"/>
    <property type="project" value="TreeGrafter"/>
</dbReference>
<dbReference type="PANTHER" id="PTHR15597">
    <property type="entry name" value="ATAXIN 2-BINDING PROTEIN 1-RELATED"/>
    <property type="match status" value="1"/>
</dbReference>
<gene>
    <name evidence="5" type="ORF">DNTS_011624</name>
</gene>
<evidence type="ECO:0000259" key="4">
    <source>
        <dbReference type="Pfam" id="PF12414"/>
    </source>
</evidence>